<evidence type="ECO:0000256" key="1">
    <source>
        <dbReference type="SAM" id="Coils"/>
    </source>
</evidence>
<organism evidence="2 3">
    <name type="scientific">Methanoculleus oceani</name>
    <dbReference type="NCBI Taxonomy" id="2184756"/>
    <lineage>
        <taxon>Archaea</taxon>
        <taxon>Methanobacteriati</taxon>
        <taxon>Methanobacteriota</taxon>
        <taxon>Stenosarchaea group</taxon>
        <taxon>Methanomicrobia</taxon>
        <taxon>Methanomicrobiales</taxon>
        <taxon>Methanomicrobiaceae</taxon>
        <taxon>Methanoculleus</taxon>
    </lineage>
</organism>
<gene>
    <name evidence="2" type="ORF">DIC75_07005</name>
</gene>
<proteinExistence type="predicted"/>
<dbReference type="EMBL" id="QFDM01000002">
    <property type="protein sequence ID" value="MCM2466067.1"/>
    <property type="molecule type" value="Genomic_DNA"/>
</dbReference>
<feature type="coiled-coil region" evidence="1">
    <location>
        <begin position="194"/>
        <end position="221"/>
    </location>
</feature>
<name>A0ABD4TF96_9EURY</name>
<feature type="coiled-coil region" evidence="1">
    <location>
        <begin position="336"/>
        <end position="396"/>
    </location>
</feature>
<dbReference type="Proteomes" id="UP001523230">
    <property type="component" value="Unassembled WGS sequence"/>
</dbReference>
<dbReference type="AlphaFoldDB" id="A0ABD4TF96"/>
<evidence type="ECO:0000313" key="2">
    <source>
        <dbReference type="EMBL" id="MCM2466067.1"/>
    </source>
</evidence>
<dbReference type="RefSeq" id="WP_250987329.1">
    <property type="nucleotide sequence ID" value="NZ_QFDM01000002.1"/>
</dbReference>
<reference evidence="2 3" key="1">
    <citation type="submission" date="2018-05" db="EMBL/GenBank/DDBJ databases">
        <title>Isolation and characterization of genus Methanoculleus species and their viruses from deep sea marine sediment offshore southwestern Taiwan.</title>
        <authorList>
            <person name="Wei W.-H."/>
            <person name="Chen W.-C."/>
            <person name="Lai M.-C."/>
            <person name="Chen S.-C."/>
        </authorList>
    </citation>
    <scope>NUCLEOTIDE SEQUENCE [LARGE SCALE GENOMIC DNA]</scope>
    <source>
        <strain evidence="2 3">CWC-02</strain>
    </source>
</reference>
<keyword evidence="1" id="KW-0175">Coiled coil</keyword>
<sequence>MFKQLRDLFRRTEPVEESLKLSLDGLPVWLDAREEEIGTDLSDATGPSREAISGTLDHLREAAARMETAQGDEEVHPRLRDISKKALPGFTKSMAQILSREPSGDPEAFYATAAEILKGSLKALKGQGKYLSSVYPDEMKEVRAAVKDLGREVNTMTEALARARAGRQQVKDVRESHASLARIREEYAAADGQVRNLGATITEAERAIRKTEEDLAALKLRPDHARQQEIEERIRELDAMDEETGRELASLRTPAIHVFRKAGKVAEKAGDGVAAAIGRVLDAYTGSLPDDGEDPVALTEAVMPATLAMIRQGDLPLKNQDEVRLFSDPDTLPAGMRRVLHRRREVREQRAALQETRAALPGVIEEQRLTTALAELKREREAKAAARARAENQREMSQAAYAGECERLRSRAAALAGRDVEVDVPDLPPPSS</sequence>
<evidence type="ECO:0000313" key="3">
    <source>
        <dbReference type="Proteomes" id="UP001523230"/>
    </source>
</evidence>
<accession>A0ABD4TF96</accession>
<keyword evidence="3" id="KW-1185">Reference proteome</keyword>
<protein>
    <submittedName>
        <fullName evidence="2">Uncharacterized protein</fullName>
    </submittedName>
</protein>
<comment type="caution">
    <text evidence="2">The sequence shown here is derived from an EMBL/GenBank/DDBJ whole genome shotgun (WGS) entry which is preliminary data.</text>
</comment>